<name>A0A0A9A3M1_ARUDO</name>
<feature type="region of interest" description="Disordered" evidence="1">
    <location>
        <begin position="1"/>
        <end position="48"/>
    </location>
</feature>
<dbReference type="EMBL" id="GBRH01253347">
    <property type="protein sequence ID" value="JAD44548.1"/>
    <property type="molecule type" value="Transcribed_RNA"/>
</dbReference>
<dbReference type="AlphaFoldDB" id="A0A0A9A3M1"/>
<reference evidence="2" key="2">
    <citation type="journal article" date="2015" name="Data Brief">
        <title>Shoot transcriptome of the giant reed, Arundo donax.</title>
        <authorList>
            <person name="Barrero R.A."/>
            <person name="Guerrero F.D."/>
            <person name="Moolhuijzen P."/>
            <person name="Goolsby J.A."/>
            <person name="Tidwell J."/>
            <person name="Bellgard S.E."/>
            <person name="Bellgard M.I."/>
        </authorList>
    </citation>
    <scope>NUCLEOTIDE SEQUENCE</scope>
    <source>
        <tissue evidence="2">Shoot tissue taken approximately 20 cm above the soil surface</tissue>
    </source>
</reference>
<protein>
    <submittedName>
        <fullName evidence="2">Uncharacterized protein</fullName>
    </submittedName>
</protein>
<evidence type="ECO:0000256" key="1">
    <source>
        <dbReference type="SAM" id="MobiDB-lite"/>
    </source>
</evidence>
<feature type="compositionally biased region" description="Low complexity" evidence="1">
    <location>
        <begin position="17"/>
        <end position="29"/>
    </location>
</feature>
<accession>A0A0A9A3M1</accession>
<feature type="compositionally biased region" description="Polar residues" evidence="1">
    <location>
        <begin position="35"/>
        <end position="48"/>
    </location>
</feature>
<organism evidence="2">
    <name type="scientific">Arundo donax</name>
    <name type="common">Giant reed</name>
    <name type="synonym">Donax arundinaceus</name>
    <dbReference type="NCBI Taxonomy" id="35708"/>
    <lineage>
        <taxon>Eukaryota</taxon>
        <taxon>Viridiplantae</taxon>
        <taxon>Streptophyta</taxon>
        <taxon>Embryophyta</taxon>
        <taxon>Tracheophyta</taxon>
        <taxon>Spermatophyta</taxon>
        <taxon>Magnoliopsida</taxon>
        <taxon>Liliopsida</taxon>
        <taxon>Poales</taxon>
        <taxon>Poaceae</taxon>
        <taxon>PACMAD clade</taxon>
        <taxon>Arundinoideae</taxon>
        <taxon>Arundineae</taxon>
        <taxon>Arundo</taxon>
    </lineage>
</organism>
<proteinExistence type="predicted"/>
<reference evidence="2" key="1">
    <citation type="submission" date="2014-09" db="EMBL/GenBank/DDBJ databases">
        <authorList>
            <person name="Magalhaes I.L.F."/>
            <person name="Oliveira U."/>
            <person name="Santos F.R."/>
            <person name="Vidigal T.H.D.A."/>
            <person name="Brescovit A.D."/>
            <person name="Santos A.J."/>
        </authorList>
    </citation>
    <scope>NUCLEOTIDE SEQUENCE</scope>
    <source>
        <tissue evidence="2">Shoot tissue taken approximately 20 cm above the soil surface</tissue>
    </source>
</reference>
<evidence type="ECO:0000313" key="2">
    <source>
        <dbReference type="EMBL" id="JAD44548.1"/>
    </source>
</evidence>
<sequence>MPSSSRAKHTGGDPGLVRASTPAAASPSVSRHRGTLSSCAGTLPTLSH</sequence>